<evidence type="ECO:0000313" key="1">
    <source>
        <dbReference type="EMBL" id="ABP34901.1"/>
    </source>
</evidence>
<evidence type="ECO:0000313" key="2">
    <source>
        <dbReference type="Proteomes" id="UP000000231"/>
    </source>
</evidence>
<name>A4SZI7_POLAQ</name>
<dbReference type="RefSeq" id="WP_011903524.1">
    <property type="nucleotide sequence ID" value="NC_009379.1"/>
</dbReference>
<reference evidence="1 2" key="1">
    <citation type="journal article" date="2012" name="Stand. Genomic Sci.">
        <title>Complete genome sequence of Polynucleobacter necessarius subsp. asymbioticus type strain (QLW-P1DMWA-1(T)).</title>
        <authorList>
            <person name="Meincke L."/>
            <person name="Copeland A."/>
            <person name="Lapidus A."/>
            <person name="Lucas S."/>
            <person name="Berry K.W."/>
            <person name="Del Rio T.G."/>
            <person name="Hammon N."/>
            <person name="Dalin E."/>
            <person name="Tice H."/>
            <person name="Pitluck S."/>
            <person name="Richardson P."/>
            <person name="Bruce D."/>
            <person name="Goodwin L."/>
            <person name="Han C."/>
            <person name="Tapia R."/>
            <person name="Detter J.C."/>
            <person name="Schmutz J."/>
            <person name="Brettin T."/>
            <person name="Larimer F."/>
            <person name="Land M."/>
            <person name="Hauser L."/>
            <person name="Kyrpides N.C."/>
            <person name="Ivanova N."/>
            <person name="Goker M."/>
            <person name="Woyke T."/>
            <person name="Wu Q.L."/>
            <person name="Pockl M."/>
            <person name="Hahn M.W."/>
            <person name="Klenk H.P."/>
        </authorList>
    </citation>
    <scope>NUCLEOTIDE SEQUENCE [LARGE SCALE GENOMIC DNA]</scope>
    <source>
        <strain evidence="2">DSM 18221 / CIP 109841 / QLW-P1DMWA-1</strain>
    </source>
</reference>
<dbReference type="Proteomes" id="UP000000231">
    <property type="component" value="Chromosome"/>
</dbReference>
<dbReference type="AlphaFoldDB" id="A4SZI7"/>
<dbReference type="GeneID" id="31482077"/>
<accession>A4SZI7</accession>
<sequence length="305" mass="34679">MRKNSRIKEPLTQLSAEFNADEVEVEADWRYHLVVPYIRHSSSYLAVRDKYRGMKVKKGDLPKDEAAVYKVADWFDILSIEADDDGGDQTDWWERAGKSLYGFDMPIPAVSGIYMEAGEVRTLHKGGRLVPTFLIEVPLNLTMTEAQKGIKNLIQFYMQHWKPPIQFGVPLPEAYKAHYKLEKSKLQEDTLVNGLEALTMYKAGTPLWKIANQLDLSPAHRVDEKTSKPGEKDSEYKRVLSVKARQLVKIASLVAENAARGRFPSKKMFPEAMLGSYERDAGRPVGSKSPKTMNVTKYKTKFNSF</sequence>
<keyword evidence="2" id="KW-1185">Reference proteome</keyword>
<dbReference type="HOGENOM" id="CLU_939773_0_0_4"/>
<dbReference type="KEGG" id="pnu:Pnuc_1688"/>
<protein>
    <submittedName>
        <fullName evidence="1">Uncharacterized protein</fullName>
    </submittedName>
</protein>
<organism evidence="1 2">
    <name type="scientific">Polynucleobacter asymbioticus (strain DSM 18221 / CIP 109841 / QLW-P1DMWA-1)</name>
    <name type="common">Polynucleobacter necessarius subsp. asymbioticus</name>
    <dbReference type="NCBI Taxonomy" id="312153"/>
    <lineage>
        <taxon>Bacteria</taxon>
        <taxon>Pseudomonadati</taxon>
        <taxon>Pseudomonadota</taxon>
        <taxon>Betaproteobacteria</taxon>
        <taxon>Burkholderiales</taxon>
        <taxon>Burkholderiaceae</taxon>
        <taxon>Polynucleobacter</taxon>
    </lineage>
</organism>
<dbReference type="EMBL" id="CP000655">
    <property type="protein sequence ID" value="ABP34901.1"/>
    <property type="molecule type" value="Genomic_DNA"/>
</dbReference>
<proteinExistence type="predicted"/>
<gene>
    <name evidence="1" type="ordered locus">Pnuc_1688</name>
</gene>